<reference evidence="2 3" key="1">
    <citation type="submission" date="2024-08" db="EMBL/GenBank/DDBJ databases">
        <title>Gnathostoma spinigerum genome.</title>
        <authorList>
            <person name="Gonzalez-Bertolin B."/>
            <person name="Monzon S."/>
            <person name="Zaballos A."/>
            <person name="Jimenez P."/>
            <person name="Dekumyoy P."/>
            <person name="Varona S."/>
            <person name="Cuesta I."/>
            <person name="Sumanam S."/>
            <person name="Adisakwattana P."/>
            <person name="Gasser R.B."/>
            <person name="Hernandez-Gonzalez A."/>
            <person name="Young N.D."/>
            <person name="Perteguer M.J."/>
        </authorList>
    </citation>
    <scope>NUCLEOTIDE SEQUENCE [LARGE SCALE GENOMIC DNA]</scope>
    <source>
        <strain evidence="2">AL3</strain>
        <tissue evidence="2">Liver</tissue>
    </source>
</reference>
<evidence type="ECO:0000259" key="1">
    <source>
        <dbReference type="Pfam" id="PF21180"/>
    </source>
</evidence>
<dbReference type="PANTHER" id="PTHR10848">
    <property type="entry name" value="MEIOTIC RECOMBINATION PROTEIN SPO11"/>
    <property type="match status" value="1"/>
</dbReference>
<dbReference type="CDD" id="cd00223">
    <property type="entry name" value="TOPRIM_TopoIIB_SPO"/>
    <property type="match status" value="1"/>
</dbReference>
<evidence type="ECO:0000313" key="3">
    <source>
        <dbReference type="Proteomes" id="UP001608902"/>
    </source>
</evidence>
<comment type="caution">
    <text evidence="2">The sequence shown here is derived from an EMBL/GenBank/DDBJ whole genome shotgun (WGS) entry which is preliminary data.</text>
</comment>
<dbReference type="SUPFAM" id="SSF56726">
    <property type="entry name" value="DNA topoisomerase IV, alpha subunit"/>
    <property type="match status" value="1"/>
</dbReference>
<evidence type="ECO:0000313" key="2">
    <source>
        <dbReference type="EMBL" id="MFH4976037.1"/>
    </source>
</evidence>
<dbReference type="InterPro" id="IPR034136">
    <property type="entry name" value="TOPRIM_Topo6A/Spo11"/>
</dbReference>
<dbReference type="PANTHER" id="PTHR10848:SF0">
    <property type="entry name" value="MEIOTIC RECOMBINATION PROTEIN SPO11"/>
    <property type="match status" value="1"/>
</dbReference>
<gene>
    <name evidence="2" type="ORF">AB6A40_002746</name>
</gene>
<name>A0ABD6EH84_9BILA</name>
<dbReference type="AlphaFoldDB" id="A0ABD6EH84"/>
<dbReference type="InterPro" id="IPR036078">
    <property type="entry name" value="Spo11/TopoVI_A_sf"/>
</dbReference>
<sequence>MHDDCYIDCMVSPIVITDRLIYGTQLHVTAKFALIVEKDAIFQRLLDDGFFSIFPSSVLITGKGYPDICTRLFLKLLRERHRLPIFALVDSDPHGIEIAMTYKYGGIKQRAEVGNLELPDLIWIGLSRLEANR</sequence>
<keyword evidence="3" id="KW-1185">Reference proteome</keyword>
<dbReference type="PRINTS" id="PR01550">
    <property type="entry name" value="TOP6AFAMILY"/>
</dbReference>
<organism evidence="2 3">
    <name type="scientific">Gnathostoma spinigerum</name>
    <dbReference type="NCBI Taxonomy" id="75299"/>
    <lineage>
        <taxon>Eukaryota</taxon>
        <taxon>Metazoa</taxon>
        <taxon>Ecdysozoa</taxon>
        <taxon>Nematoda</taxon>
        <taxon>Chromadorea</taxon>
        <taxon>Rhabditida</taxon>
        <taxon>Spirurina</taxon>
        <taxon>Gnathostomatomorpha</taxon>
        <taxon>Gnathostomatoidea</taxon>
        <taxon>Gnathostomatidae</taxon>
        <taxon>Gnathostoma</taxon>
    </lineage>
</organism>
<dbReference type="Proteomes" id="UP001608902">
    <property type="component" value="Unassembled WGS sequence"/>
</dbReference>
<proteinExistence type="predicted"/>
<protein>
    <recommendedName>
        <fullName evidence="1">Topoisomerase 6 subunit A/Spo11 TOPRIM domain-containing protein</fullName>
    </recommendedName>
</protein>
<accession>A0ABD6EH84</accession>
<dbReference type="InterPro" id="IPR002815">
    <property type="entry name" value="Spo11/TopoVI_A"/>
</dbReference>
<dbReference type="Pfam" id="PF21180">
    <property type="entry name" value="TOP6A-Spo11_Toprim"/>
    <property type="match status" value="1"/>
</dbReference>
<dbReference type="Gene3D" id="3.40.1360.10">
    <property type="match status" value="1"/>
</dbReference>
<dbReference type="EMBL" id="JBGFUD010001269">
    <property type="protein sequence ID" value="MFH4976037.1"/>
    <property type="molecule type" value="Genomic_DNA"/>
</dbReference>
<feature type="domain" description="Topoisomerase 6 subunit A/Spo11 TOPRIM" evidence="1">
    <location>
        <begin position="32"/>
        <end position="129"/>
    </location>
</feature>